<dbReference type="EMBL" id="SWDV01000032">
    <property type="protein sequence ID" value="TLX72732.1"/>
    <property type="molecule type" value="Genomic_DNA"/>
</dbReference>
<sequence length="301" mass="32977">MTYLEQFNTGLGMIAGAATAARRDLEQVAAPVDKAMLHIRSGVAALEGLPGVTPEAAAKLKRVTDGIVRAQGKLQDGVKKAQADQEKLQKNLDKARQVAAEVNAHVEKLGEEINNAGQAVNKVLGKIDPRLKDILPSSVLTPRLDPSEQMCKVPQHLLIMTPLKSTEQTYYFNVDTTGFHRLTRTSSYAWKDQARLGRRSAQQSVGLGPETLTLNGVVMPLFIRAGDTSQRVGWNQPRTLRDIAALSEPVHLGTGRGDDLGNWCLTKITETQEALFANGVPRQQTLDLEFTRYGDDDSQKR</sequence>
<dbReference type="RefSeq" id="WP_138525622.1">
    <property type="nucleotide sequence ID" value="NZ_JAOCJS010000026.1"/>
</dbReference>
<reference evidence="2 3" key="1">
    <citation type="submission" date="2019-04" db="EMBL/GenBank/DDBJ databases">
        <authorList>
            <person name="Li M."/>
        </authorList>
    </citation>
    <scope>NUCLEOTIDE SEQUENCE [LARGE SCALE GENOMIC DNA]</scope>
    <source>
        <strain evidence="2 3">LAM1902</strain>
    </source>
</reference>
<dbReference type="AlphaFoldDB" id="A0A5R9QS35"/>
<keyword evidence="1" id="KW-0175">Coiled coil</keyword>
<feature type="coiled-coil region" evidence="1">
    <location>
        <begin position="78"/>
        <end position="112"/>
    </location>
</feature>
<evidence type="ECO:0000313" key="3">
    <source>
        <dbReference type="Proteomes" id="UP000306635"/>
    </source>
</evidence>
<dbReference type="OrthoDB" id="1550902at2"/>
<keyword evidence="3" id="KW-1185">Reference proteome</keyword>
<dbReference type="PIRSF" id="PIRSF011237">
    <property type="entry name" value="UP2"/>
    <property type="match status" value="1"/>
</dbReference>
<evidence type="ECO:0000256" key="1">
    <source>
        <dbReference type="SAM" id="Coils"/>
    </source>
</evidence>
<proteinExistence type="predicted"/>
<evidence type="ECO:0000313" key="2">
    <source>
        <dbReference type="EMBL" id="TLX72732.1"/>
    </source>
</evidence>
<comment type="caution">
    <text evidence="2">The sequence shown here is derived from an EMBL/GenBank/DDBJ whole genome shotgun (WGS) entry which is preliminary data.</text>
</comment>
<dbReference type="Proteomes" id="UP000306635">
    <property type="component" value="Unassembled WGS sequence"/>
</dbReference>
<dbReference type="Pfam" id="PF06995">
    <property type="entry name" value="Phage_P2_GpU"/>
    <property type="match status" value="1"/>
</dbReference>
<name>A0A5R9QS35_9PSED</name>
<accession>A0A5R9QS35</accession>
<gene>
    <name evidence="2" type="ORF">FAS41_22480</name>
</gene>
<protein>
    <submittedName>
        <fullName evidence="2">Phage tail protein</fullName>
    </submittedName>
</protein>
<organism evidence="2 3">
    <name type="scientific">Pseudomonas nicosulfuronedens</name>
    <dbReference type="NCBI Taxonomy" id="2571105"/>
    <lineage>
        <taxon>Bacteria</taxon>
        <taxon>Pseudomonadati</taxon>
        <taxon>Pseudomonadota</taxon>
        <taxon>Gammaproteobacteria</taxon>
        <taxon>Pseudomonadales</taxon>
        <taxon>Pseudomonadaceae</taxon>
        <taxon>Pseudomonas</taxon>
    </lineage>
</organism>
<dbReference type="InterPro" id="IPR014458">
    <property type="entry name" value="Unchr_Phage_P2-GpU-fusion"/>
</dbReference>
<dbReference type="InterPro" id="IPR009734">
    <property type="entry name" value="Myoviridae_GpU"/>
</dbReference>